<dbReference type="CDD" id="cd00090">
    <property type="entry name" value="HTH_ARSR"/>
    <property type="match status" value="1"/>
</dbReference>
<proteinExistence type="predicted"/>
<dbReference type="GO" id="GO:0003700">
    <property type="term" value="F:DNA-binding transcription factor activity"/>
    <property type="evidence" value="ECO:0007669"/>
    <property type="project" value="InterPro"/>
</dbReference>
<keyword evidence="1" id="KW-0805">Transcription regulation</keyword>
<dbReference type="AlphaFoldDB" id="A0A4Y8LQH0"/>
<evidence type="ECO:0000313" key="6">
    <source>
        <dbReference type="Proteomes" id="UP000297900"/>
    </source>
</evidence>
<gene>
    <name evidence="5" type="ORF">E2980_21115</name>
</gene>
<dbReference type="PANTHER" id="PTHR33154:SF33">
    <property type="entry name" value="TRANSCRIPTIONAL REPRESSOR SDPR"/>
    <property type="match status" value="1"/>
</dbReference>
<reference evidence="5 6" key="1">
    <citation type="submission" date="2019-03" db="EMBL/GenBank/DDBJ databases">
        <title>Cohnella endophytica sp. nov., a novel endophytic bacterium isolated from bark of Sonneratia apetala.</title>
        <authorList>
            <person name="Tuo L."/>
        </authorList>
    </citation>
    <scope>NUCLEOTIDE SEQUENCE [LARGE SCALE GENOMIC DNA]</scope>
    <source>
        <strain evidence="5 6">CCTCC AB 208254</strain>
    </source>
</reference>
<name>A0A4Y8LQH0_9BACL</name>
<dbReference type="SMART" id="SM00418">
    <property type="entry name" value="HTH_ARSR"/>
    <property type="match status" value="1"/>
</dbReference>
<evidence type="ECO:0000256" key="2">
    <source>
        <dbReference type="ARBA" id="ARBA00023125"/>
    </source>
</evidence>
<keyword evidence="2" id="KW-0238">DNA-binding</keyword>
<dbReference type="PANTHER" id="PTHR33154">
    <property type="entry name" value="TRANSCRIPTIONAL REGULATOR, ARSR FAMILY"/>
    <property type="match status" value="1"/>
</dbReference>
<dbReference type="InterPro" id="IPR036390">
    <property type="entry name" value="WH_DNA-bd_sf"/>
</dbReference>
<dbReference type="RefSeq" id="WP_135154233.1">
    <property type="nucleotide sequence ID" value="NZ_SOMN01000043.1"/>
</dbReference>
<dbReference type="GO" id="GO:0003677">
    <property type="term" value="F:DNA binding"/>
    <property type="evidence" value="ECO:0007669"/>
    <property type="project" value="UniProtKB-KW"/>
</dbReference>
<evidence type="ECO:0000256" key="1">
    <source>
        <dbReference type="ARBA" id="ARBA00023015"/>
    </source>
</evidence>
<organism evidence="5 6">
    <name type="scientific">Cohnella luojiensis</name>
    <dbReference type="NCBI Taxonomy" id="652876"/>
    <lineage>
        <taxon>Bacteria</taxon>
        <taxon>Bacillati</taxon>
        <taxon>Bacillota</taxon>
        <taxon>Bacilli</taxon>
        <taxon>Bacillales</taxon>
        <taxon>Paenibacillaceae</taxon>
        <taxon>Cohnella</taxon>
    </lineage>
</organism>
<comment type="caution">
    <text evidence="5">The sequence shown here is derived from an EMBL/GenBank/DDBJ whole genome shotgun (WGS) entry which is preliminary data.</text>
</comment>
<dbReference type="EMBL" id="SOMN01000043">
    <property type="protein sequence ID" value="TFE22654.1"/>
    <property type="molecule type" value="Genomic_DNA"/>
</dbReference>
<dbReference type="Proteomes" id="UP000297900">
    <property type="component" value="Unassembled WGS sequence"/>
</dbReference>
<sequence length="103" mass="11773">MDTLTIIKALSNETRFKILEWLKEPEIHFGCQIHMPSDCHFEGGICVGSIAEKAGLAQSVISSYLVKMQKSGLLESKRHGQWTYYRRNEEGIQQFKESILAEL</sequence>
<evidence type="ECO:0000259" key="4">
    <source>
        <dbReference type="PROSITE" id="PS50987"/>
    </source>
</evidence>
<evidence type="ECO:0000313" key="5">
    <source>
        <dbReference type="EMBL" id="TFE22654.1"/>
    </source>
</evidence>
<keyword evidence="3" id="KW-0804">Transcription</keyword>
<keyword evidence="6" id="KW-1185">Reference proteome</keyword>
<dbReference type="Gene3D" id="1.10.10.10">
    <property type="entry name" value="Winged helix-like DNA-binding domain superfamily/Winged helix DNA-binding domain"/>
    <property type="match status" value="1"/>
</dbReference>
<protein>
    <submittedName>
        <fullName evidence="5">ArsR family transcriptional regulator</fullName>
    </submittedName>
</protein>
<dbReference type="InterPro" id="IPR051081">
    <property type="entry name" value="HTH_MetalResp_TranReg"/>
</dbReference>
<dbReference type="InterPro" id="IPR001845">
    <property type="entry name" value="HTH_ArsR_DNA-bd_dom"/>
</dbReference>
<dbReference type="InterPro" id="IPR011991">
    <property type="entry name" value="ArsR-like_HTH"/>
</dbReference>
<evidence type="ECO:0000256" key="3">
    <source>
        <dbReference type="ARBA" id="ARBA00023163"/>
    </source>
</evidence>
<feature type="domain" description="HTH arsR-type" evidence="4">
    <location>
        <begin position="1"/>
        <end position="103"/>
    </location>
</feature>
<dbReference type="PROSITE" id="PS50987">
    <property type="entry name" value="HTH_ARSR_2"/>
    <property type="match status" value="1"/>
</dbReference>
<accession>A0A4Y8LQH0</accession>
<dbReference type="SUPFAM" id="SSF46785">
    <property type="entry name" value="Winged helix' DNA-binding domain"/>
    <property type="match status" value="1"/>
</dbReference>
<dbReference type="InterPro" id="IPR036388">
    <property type="entry name" value="WH-like_DNA-bd_sf"/>
</dbReference>
<dbReference type="OrthoDB" id="9790747at2"/>